<dbReference type="SUPFAM" id="SSF50729">
    <property type="entry name" value="PH domain-like"/>
    <property type="match status" value="2"/>
</dbReference>
<reference evidence="13 14" key="1">
    <citation type="submission" date="2021-05" db="EMBL/GenBank/DDBJ databases">
        <authorList>
            <person name="Zahm M."/>
            <person name="Klopp C."/>
            <person name="Cabau C."/>
            <person name="Kuhl H."/>
            <person name="Suciu R."/>
            <person name="Ciorpac M."/>
            <person name="Holostenco D."/>
            <person name="Gessner J."/>
            <person name="Wuertz S."/>
            <person name="Hohne C."/>
            <person name="Stock M."/>
            <person name="Gislard M."/>
            <person name="Lluch J."/>
            <person name="Milhes M."/>
            <person name="Lampietro C."/>
            <person name="Lopez Roques C."/>
            <person name="Donnadieu C."/>
            <person name="Du K."/>
            <person name="Schartl M."/>
            <person name="Guiguen Y."/>
        </authorList>
    </citation>
    <scope>NUCLEOTIDE SEQUENCE [LARGE SCALE GENOMIC DNA]</scope>
    <source>
        <strain evidence="13">Hh-F2</strain>
        <tissue evidence="13">Blood</tissue>
    </source>
</reference>
<feature type="domain" description="FYVE-type" evidence="12">
    <location>
        <begin position="1390"/>
        <end position="1449"/>
    </location>
</feature>
<evidence type="ECO:0000256" key="4">
    <source>
        <dbReference type="ARBA" id="ARBA00022723"/>
    </source>
</evidence>
<evidence type="ECO:0000313" key="13">
    <source>
        <dbReference type="EMBL" id="KAK6474094.1"/>
    </source>
</evidence>
<feature type="compositionally biased region" description="Basic and acidic residues" evidence="9">
    <location>
        <begin position="1007"/>
        <end position="1021"/>
    </location>
</feature>
<dbReference type="Proteomes" id="UP001369086">
    <property type="component" value="Unassembled WGS sequence"/>
</dbReference>
<dbReference type="Pfam" id="PF01363">
    <property type="entry name" value="FYVE"/>
    <property type="match status" value="1"/>
</dbReference>
<dbReference type="PROSITE" id="PS50003">
    <property type="entry name" value="PH_DOMAIN"/>
    <property type="match status" value="1"/>
</dbReference>
<keyword evidence="14" id="KW-1185">Reference proteome</keyword>
<dbReference type="EMBL" id="JAHFZB010000026">
    <property type="protein sequence ID" value="KAK6474094.1"/>
    <property type="molecule type" value="Genomic_DNA"/>
</dbReference>
<dbReference type="InterPro" id="IPR035899">
    <property type="entry name" value="DBL_dom_sf"/>
</dbReference>
<evidence type="ECO:0000259" key="10">
    <source>
        <dbReference type="PROSITE" id="PS50003"/>
    </source>
</evidence>
<dbReference type="PANTHER" id="PTHR12673">
    <property type="entry name" value="FACIOGENITAL DYSPLASIA PROTEIN"/>
    <property type="match status" value="1"/>
</dbReference>
<feature type="domain" description="PH" evidence="10">
    <location>
        <begin position="1247"/>
        <end position="1341"/>
    </location>
</feature>
<keyword evidence="4" id="KW-0479">Metal-binding</keyword>
<feature type="domain" description="DH" evidence="11">
    <location>
        <begin position="1027"/>
        <end position="1218"/>
    </location>
</feature>
<keyword evidence="2" id="KW-0963">Cytoplasm</keyword>
<dbReference type="Pfam" id="PF00621">
    <property type="entry name" value="RhoGEF"/>
    <property type="match status" value="1"/>
</dbReference>
<sequence>MNTAADDKKPPLAPKPKILDQLTSKLPSSLMSRPSSASRGPKPPIAPKPKLLQDSEEKCCLYTNNNLNRCTNGKLLCSEEEFNEENTCSTYSESESFQIMDDGYIMLPDNETLTNERDDSDNEEGQLYERSSDAEVLNSTDNIDGNGMVELEEAVEPDQTEDTVSLETDETGDAVSTNTVEACTEVVESVEALSNDGTSDSENRGEAEAVDSGAGPQDNDTGRESDQDLGEVAEDVGTSEGDEEYQKDQILDDTSCGISEENNPNQSPPVSEGSDDLNEQSDPEKEDQENVEVNEAREDQVVELCENMVPEEQETQDYLVFSSDAEQLQLAKQIDPCSLILDPNLLDETVTVEPDLSLSVEDAAATIDMGNETNMLEEFTENETNDIMNLEDQVAMEKSENVESSNFPCDVFEEEQSFPTLEDDIVEDDFTLEETHAFIDMEKPSNECEGLDQELVCEKKDEIFPNDTEENVYSLAGTDDLSDENAKAEDCSTVENINNVNTLEDEALSKLEELVVEPEETETVCTDVNDYTICNQDHCGLQAELCTVTLPKDLSVDYLFNRPALLDDSELFGDDNEGLIVPYMEDIEQEKSEDTISEEHVYEEAGLDTDGENLNFIAVDRKTIVTRTRSYSGKVPGYVPETVPEESDLQNTNEYCTVALDKSDQHLGESEQLDINRAMLSKSRRFILYPRSYSVEGRDMPMSVYRENDGVENCGMKRNDDNLSLPCVIGSSGSFSQRSYLSSSGMSTPSSVVDIPPPFELACITKKPVTKSSPSLLMENESPDKPKKKKLSFKRFLTLRFKKKTENKVHVDVNVSSSRSSSESSHQGPLRLLELDRRSLGSSPQLKSRSGKSRASDSPSTFLFYKDGKRKGTHKTFSRSVSRVESFEDRSRPPFMALPLTKPRSISFPNADTSDYENIPAMNSDYENIQIPPRRPSRTGTFTEFFEDPCRALSSANENDGYVDMSSFNAFESNPQTPDQETESAYTEPYRVCPVPVVDVTSDEDEGKSSGEEDSLVEHSKSDGQSRAFYIAKELVDSEKVYVEGLKLLHVDFREAIQKVNCEQSEPVVEEESLTAILCELPQVYELHQDILKELEERITDWEAHTRIADVILSRRPQFNVFNTYLTEFDRNIALLDECCQKSQIFASAVQQFEEQQSPGCANVSVKHQLLKVILRILQYRMLLTDYLNNLSPDSSEYEDTQAALVIVSEVADRANDSMRQGENLLRLVHIEYSVRGQRDLLQPGRVFVKEGTLMKVSRKNRHPRHLFLMNDVLLYTYPQQDGKYRLKNTLSLSDMKISKPIIDKVQNALKIEGADYSIILSASSCSEREDWYHVLSRAVADHSRGRASPSSRGGQAHFHTWRPGSGSLTPAREKLWMCLGEKPPTLVPVSHVMMCMNCASDFSLTLRRHHCHACGKIVCRSCSRNKCPLKYLKDRLAKVCDQCYTELKKRGMVCGVPQKAITLSRTGRPLSAVFQSIHPTALWKQRKNPSALSQVAASAEGSSMNGPLRRCKRNKRHLKKDVCHQKTKGLIKLSTLQDKVATESLPLLGFTVKLPGKVEGGTEPALVFQLYHKKTLYYTFQSEDAYTAQRWVEAIEEATVL</sequence>
<comment type="caution">
    <text evidence="13">The sequence shown here is derived from an EMBL/GenBank/DDBJ whole genome shotgun (WGS) entry which is preliminary data.</text>
</comment>
<evidence type="ECO:0000256" key="6">
    <source>
        <dbReference type="ARBA" id="ARBA00022833"/>
    </source>
</evidence>
<evidence type="ECO:0000256" key="8">
    <source>
        <dbReference type="PROSITE-ProRule" id="PRU00091"/>
    </source>
</evidence>
<dbReference type="InterPro" id="IPR000219">
    <property type="entry name" value="DH_dom"/>
</dbReference>
<evidence type="ECO:0000256" key="3">
    <source>
        <dbReference type="ARBA" id="ARBA00022658"/>
    </source>
</evidence>
<dbReference type="SUPFAM" id="SSF48065">
    <property type="entry name" value="DBL homology domain (DH-domain)"/>
    <property type="match status" value="1"/>
</dbReference>
<feature type="compositionally biased region" description="Acidic residues" evidence="9">
    <location>
        <begin position="150"/>
        <end position="161"/>
    </location>
</feature>
<dbReference type="InterPro" id="IPR000306">
    <property type="entry name" value="Znf_FYVE"/>
</dbReference>
<accession>A0ABR0YNZ0</accession>
<evidence type="ECO:0000313" key="14">
    <source>
        <dbReference type="Proteomes" id="UP001369086"/>
    </source>
</evidence>
<evidence type="ECO:0000256" key="5">
    <source>
        <dbReference type="ARBA" id="ARBA00022771"/>
    </source>
</evidence>
<evidence type="ECO:0000256" key="2">
    <source>
        <dbReference type="ARBA" id="ARBA00022490"/>
    </source>
</evidence>
<dbReference type="Pfam" id="PF00169">
    <property type="entry name" value="PH"/>
    <property type="match status" value="1"/>
</dbReference>
<dbReference type="SMART" id="SM00233">
    <property type="entry name" value="PH"/>
    <property type="match status" value="2"/>
</dbReference>
<feature type="region of interest" description="Disordered" evidence="9">
    <location>
        <begin position="109"/>
        <end position="295"/>
    </location>
</feature>
<feature type="region of interest" description="Disordered" evidence="9">
    <location>
        <begin position="1001"/>
        <end position="1021"/>
    </location>
</feature>
<dbReference type="InterPro" id="IPR017455">
    <property type="entry name" value="Znf_FYVE-rel"/>
</dbReference>
<protein>
    <submittedName>
        <fullName evidence="13">FYVE protein</fullName>
    </submittedName>
</protein>
<evidence type="ECO:0000256" key="7">
    <source>
        <dbReference type="ARBA" id="ARBA00023212"/>
    </source>
</evidence>
<feature type="compositionally biased region" description="Basic and acidic residues" evidence="9">
    <location>
        <begin position="1"/>
        <end position="10"/>
    </location>
</feature>
<gene>
    <name evidence="13" type="ORF">HHUSO_G26249</name>
</gene>
<name>A0ABR0YNZ0_HUSHU</name>
<keyword evidence="7" id="KW-0206">Cytoskeleton</keyword>
<keyword evidence="6" id="KW-0862">Zinc</keyword>
<dbReference type="SMART" id="SM00064">
    <property type="entry name" value="FYVE"/>
    <property type="match status" value="1"/>
</dbReference>
<feature type="compositionally biased region" description="Acidic residues" evidence="9">
    <location>
        <begin position="273"/>
        <end position="292"/>
    </location>
</feature>
<comment type="subcellular location">
    <subcellularLocation>
        <location evidence="1">Cytoplasm</location>
        <location evidence="1">Cytoskeleton</location>
    </subcellularLocation>
</comment>
<dbReference type="SMART" id="SM00325">
    <property type="entry name" value="RhoGEF"/>
    <property type="match status" value="1"/>
</dbReference>
<dbReference type="Gene3D" id="2.30.29.30">
    <property type="entry name" value="Pleckstrin-homology domain (PH domain)/Phosphotyrosine-binding domain (PTB)"/>
    <property type="match status" value="2"/>
</dbReference>
<dbReference type="InterPro" id="IPR001849">
    <property type="entry name" value="PH_domain"/>
</dbReference>
<dbReference type="Gene3D" id="1.20.900.10">
    <property type="entry name" value="Dbl homology (DH) domain"/>
    <property type="match status" value="1"/>
</dbReference>
<evidence type="ECO:0000259" key="12">
    <source>
        <dbReference type="PROSITE" id="PS50178"/>
    </source>
</evidence>
<proteinExistence type="predicted"/>
<dbReference type="CDD" id="cd00160">
    <property type="entry name" value="RhoGEF"/>
    <property type="match status" value="1"/>
</dbReference>
<feature type="compositionally biased region" description="Low complexity" evidence="9">
    <location>
        <begin position="15"/>
        <end position="39"/>
    </location>
</feature>
<dbReference type="InterPro" id="IPR011011">
    <property type="entry name" value="Znf_FYVE_PHD"/>
</dbReference>
<feature type="region of interest" description="Disordered" evidence="9">
    <location>
        <begin position="1345"/>
        <end position="1366"/>
    </location>
</feature>
<dbReference type="PANTHER" id="PTHR12673:SF13">
    <property type="entry name" value="FYVE, RHOGEF AND PH DOMAIN-CONTAINING PROTEIN 5"/>
    <property type="match status" value="1"/>
</dbReference>
<evidence type="ECO:0000259" key="11">
    <source>
        <dbReference type="PROSITE" id="PS50010"/>
    </source>
</evidence>
<organism evidence="13 14">
    <name type="scientific">Huso huso</name>
    <name type="common">Beluga</name>
    <name type="synonym">Acipenser huso</name>
    <dbReference type="NCBI Taxonomy" id="61971"/>
    <lineage>
        <taxon>Eukaryota</taxon>
        <taxon>Metazoa</taxon>
        <taxon>Chordata</taxon>
        <taxon>Craniata</taxon>
        <taxon>Vertebrata</taxon>
        <taxon>Euteleostomi</taxon>
        <taxon>Actinopterygii</taxon>
        <taxon>Chondrostei</taxon>
        <taxon>Acipenseriformes</taxon>
        <taxon>Acipenseridae</taxon>
        <taxon>Huso</taxon>
    </lineage>
</organism>
<dbReference type="InterPro" id="IPR013083">
    <property type="entry name" value="Znf_RING/FYVE/PHD"/>
</dbReference>
<dbReference type="InterPro" id="IPR051092">
    <property type="entry name" value="FYVE_RhoGEF_PH"/>
</dbReference>
<dbReference type="Gene3D" id="3.30.40.10">
    <property type="entry name" value="Zinc/RING finger domain, C3HC4 (zinc finger)"/>
    <property type="match status" value="1"/>
</dbReference>
<feature type="region of interest" description="Disordered" evidence="9">
    <location>
        <begin position="834"/>
        <end position="866"/>
    </location>
</feature>
<dbReference type="PROSITE" id="PS50010">
    <property type="entry name" value="DH_2"/>
    <property type="match status" value="1"/>
</dbReference>
<dbReference type="InterPro" id="IPR011993">
    <property type="entry name" value="PH-like_dom_sf"/>
</dbReference>
<dbReference type="SUPFAM" id="SSF57903">
    <property type="entry name" value="FYVE/PHD zinc finger"/>
    <property type="match status" value="1"/>
</dbReference>
<evidence type="ECO:0000256" key="9">
    <source>
        <dbReference type="SAM" id="MobiDB-lite"/>
    </source>
</evidence>
<feature type="compositionally biased region" description="Polar residues" evidence="9">
    <location>
        <begin position="256"/>
        <end position="269"/>
    </location>
</feature>
<dbReference type="PROSITE" id="PS50178">
    <property type="entry name" value="ZF_FYVE"/>
    <property type="match status" value="1"/>
</dbReference>
<evidence type="ECO:0000256" key="1">
    <source>
        <dbReference type="ARBA" id="ARBA00004245"/>
    </source>
</evidence>
<keyword evidence="5 8" id="KW-0863">Zinc-finger</keyword>
<feature type="region of interest" description="Disordered" evidence="9">
    <location>
        <begin position="1"/>
        <end position="53"/>
    </location>
</feature>
<keyword evidence="3" id="KW-0344">Guanine-nucleotide releasing factor</keyword>